<evidence type="ECO:0000256" key="1">
    <source>
        <dbReference type="ARBA" id="ARBA00002954"/>
    </source>
</evidence>
<dbReference type="GO" id="GO:0042597">
    <property type="term" value="C:periplasmic space"/>
    <property type="evidence" value="ECO:0007669"/>
    <property type="project" value="UniProtKB-SubCell"/>
</dbReference>
<evidence type="ECO:0000256" key="6">
    <source>
        <dbReference type="ARBA" id="ARBA00022764"/>
    </source>
</evidence>
<dbReference type="AlphaFoldDB" id="A0A7X6I6F0"/>
<protein>
    <recommendedName>
        <fullName evidence="5">Peptidoglycan hydrolase FlgJ</fullName>
    </recommendedName>
    <alternativeName>
        <fullName evidence="10">Muramidase FlgJ</fullName>
    </alternativeName>
</protein>
<evidence type="ECO:0000256" key="10">
    <source>
        <dbReference type="ARBA" id="ARBA00030835"/>
    </source>
</evidence>
<feature type="domain" description="Mannosyl-glycoprotein endo-beta-N-acetylglucosamidase-like" evidence="12">
    <location>
        <begin position="190"/>
        <end position="343"/>
    </location>
</feature>
<accession>A0A7X6I6F0</accession>
<evidence type="ECO:0000256" key="11">
    <source>
        <dbReference type="SAM" id="MobiDB-lite"/>
    </source>
</evidence>
<evidence type="ECO:0000256" key="5">
    <source>
        <dbReference type="ARBA" id="ARBA00013433"/>
    </source>
</evidence>
<dbReference type="InterPro" id="IPR013377">
    <property type="entry name" value="FlgJ"/>
</dbReference>
<dbReference type="Pfam" id="PF01832">
    <property type="entry name" value="Glucosaminidase"/>
    <property type="match status" value="1"/>
</dbReference>
<dbReference type="PANTHER" id="PTHR33308">
    <property type="entry name" value="PEPTIDOGLYCAN HYDROLASE FLGJ"/>
    <property type="match status" value="1"/>
</dbReference>
<evidence type="ECO:0000259" key="12">
    <source>
        <dbReference type="SMART" id="SM00047"/>
    </source>
</evidence>
<sequence length="343" mass="35924">MSSPVAPHPAATAAMEQRFALDVQGVDSLRRTARRSPDEGLRQVSRQFEALFMGMMLKSMRDATPASGLLDGQHTRMYVSMLDQQLAQHLSGRGMRLADSMYEQLRRSLGSDAAAAGPPAGPGAAAPVRPATPAAAAPREGAVGGDTAAGAGAARSTAIRAGHAAPVALAPLGAYAAGRAAGSSEPPRSATSLPARVQGFVERLGAAARAAARATGIPETLILAQAALESAWGRREVRGDDGAPSFNVFGIKADRSWRGPVTEATTTEVIEGVAHKVRARFRAYGSYEEAFADYAKFLAGNPRYGRVLGEADPARAARELQRAGYATDPAYASKLVRVMKRLF</sequence>
<evidence type="ECO:0000256" key="7">
    <source>
        <dbReference type="ARBA" id="ARBA00022801"/>
    </source>
</evidence>
<dbReference type="GO" id="GO:0044780">
    <property type="term" value="P:bacterial-type flagellum assembly"/>
    <property type="evidence" value="ECO:0007669"/>
    <property type="project" value="InterPro"/>
</dbReference>
<dbReference type="NCBIfam" id="TIGR02541">
    <property type="entry name" value="flagell_FlgJ"/>
    <property type="match status" value="1"/>
</dbReference>
<dbReference type="Pfam" id="PF10135">
    <property type="entry name" value="Rod-binding"/>
    <property type="match status" value="1"/>
</dbReference>
<dbReference type="GO" id="GO:0071973">
    <property type="term" value="P:bacterial-type flagellum-dependent cell motility"/>
    <property type="evidence" value="ECO:0007669"/>
    <property type="project" value="TreeGrafter"/>
</dbReference>
<dbReference type="GO" id="GO:0071555">
    <property type="term" value="P:cell wall organization"/>
    <property type="evidence" value="ECO:0007669"/>
    <property type="project" value="UniProtKB-KW"/>
</dbReference>
<comment type="function">
    <text evidence="1">Flagellum-specific muramidase which hydrolyzes the peptidoglycan layer to assemble the rod structure in the periplasmic space.</text>
</comment>
<dbReference type="SMART" id="SM00047">
    <property type="entry name" value="LYZ2"/>
    <property type="match status" value="1"/>
</dbReference>
<comment type="similarity">
    <text evidence="3">In the N-terminal section; belongs to the FlgJ family.</text>
</comment>
<evidence type="ECO:0000256" key="4">
    <source>
        <dbReference type="ARBA" id="ARBA00007974"/>
    </source>
</evidence>
<evidence type="ECO:0000256" key="9">
    <source>
        <dbReference type="ARBA" id="ARBA00023316"/>
    </source>
</evidence>
<dbReference type="RefSeq" id="WP_168107301.1">
    <property type="nucleotide sequence ID" value="NZ_VTOX01000003.1"/>
</dbReference>
<keyword evidence="7 13" id="KW-0378">Hydrolase</keyword>
<evidence type="ECO:0000256" key="2">
    <source>
        <dbReference type="ARBA" id="ARBA00004418"/>
    </source>
</evidence>
<organism evidence="13 14">
    <name type="scientific">Ramlibacter lithotrophicus</name>
    <dbReference type="NCBI Taxonomy" id="2606681"/>
    <lineage>
        <taxon>Bacteria</taxon>
        <taxon>Pseudomonadati</taxon>
        <taxon>Pseudomonadota</taxon>
        <taxon>Betaproteobacteria</taxon>
        <taxon>Burkholderiales</taxon>
        <taxon>Comamonadaceae</taxon>
        <taxon>Ramlibacter</taxon>
    </lineage>
</organism>
<keyword evidence="9" id="KW-0961">Cell wall biogenesis/degradation</keyword>
<dbReference type="InterPro" id="IPR019301">
    <property type="entry name" value="Flagellar_prot_FlgJ_N"/>
</dbReference>
<dbReference type="Gene3D" id="1.10.530.10">
    <property type="match status" value="1"/>
</dbReference>
<keyword evidence="8" id="KW-0326">Glycosidase</keyword>
<dbReference type="InterPro" id="IPR051056">
    <property type="entry name" value="Glycosyl_Hydrolase_73"/>
</dbReference>
<comment type="caution">
    <text evidence="13">The sequence shown here is derived from an EMBL/GenBank/DDBJ whole genome shotgun (WGS) entry which is preliminary data.</text>
</comment>
<dbReference type="PANTHER" id="PTHR33308:SF9">
    <property type="entry name" value="PEPTIDOGLYCAN HYDROLASE FLGJ"/>
    <property type="match status" value="1"/>
</dbReference>
<name>A0A7X6I6F0_9BURK</name>
<dbReference type="GO" id="GO:0016798">
    <property type="term" value="F:hydrolase activity, acting on glycosyl bonds"/>
    <property type="evidence" value="ECO:0007669"/>
    <property type="project" value="UniProtKB-KW"/>
</dbReference>
<gene>
    <name evidence="13" type="primary">flgJ</name>
    <name evidence="13" type="ORF">RAMLITH_10120</name>
</gene>
<dbReference type="Proteomes" id="UP000521868">
    <property type="component" value="Unassembled WGS sequence"/>
</dbReference>
<keyword evidence="13" id="KW-0966">Cell projection</keyword>
<reference evidence="13 14" key="1">
    <citation type="journal article" date="2020" name="Nature">
        <title>Bacterial chemolithoautotrophy via manganese oxidation.</title>
        <authorList>
            <person name="Yu H."/>
            <person name="Leadbetter J.R."/>
        </authorList>
    </citation>
    <scope>NUCLEOTIDE SEQUENCE [LARGE SCALE GENOMIC DNA]</scope>
    <source>
        <strain evidence="13 14">RBP-1</strain>
    </source>
</reference>
<feature type="compositionally biased region" description="Low complexity" evidence="11">
    <location>
        <begin position="113"/>
        <end position="149"/>
    </location>
</feature>
<dbReference type="GO" id="GO:0004040">
    <property type="term" value="F:amidase activity"/>
    <property type="evidence" value="ECO:0007669"/>
    <property type="project" value="InterPro"/>
</dbReference>
<evidence type="ECO:0000256" key="8">
    <source>
        <dbReference type="ARBA" id="ARBA00023295"/>
    </source>
</evidence>
<feature type="region of interest" description="Disordered" evidence="11">
    <location>
        <begin position="110"/>
        <end position="149"/>
    </location>
</feature>
<keyword evidence="13" id="KW-0969">Cilium</keyword>
<keyword evidence="13" id="KW-0282">Flagellum</keyword>
<dbReference type="Gene3D" id="2.10.70.40">
    <property type="entry name" value="peptidoglycan hydrolase"/>
    <property type="match status" value="1"/>
</dbReference>
<evidence type="ECO:0000256" key="3">
    <source>
        <dbReference type="ARBA" id="ARBA00006880"/>
    </source>
</evidence>
<evidence type="ECO:0000313" key="13">
    <source>
        <dbReference type="EMBL" id="NKE66175.1"/>
    </source>
</evidence>
<evidence type="ECO:0000313" key="14">
    <source>
        <dbReference type="Proteomes" id="UP000521868"/>
    </source>
</evidence>
<comment type="subcellular location">
    <subcellularLocation>
        <location evidence="2">Periplasm</location>
    </subcellularLocation>
</comment>
<comment type="similarity">
    <text evidence="4">In the C-terminal section; belongs to the glycosyl hydrolase 73 family.</text>
</comment>
<dbReference type="InterPro" id="IPR002901">
    <property type="entry name" value="MGlyc_endo_b_GlcNAc-like_dom"/>
</dbReference>
<keyword evidence="6" id="KW-0574">Periplasm</keyword>
<proteinExistence type="inferred from homology"/>
<dbReference type="PRINTS" id="PR01002">
    <property type="entry name" value="FLGFLGJ"/>
</dbReference>
<keyword evidence="14" id="KW-1185">Reference proteome</keyword>
<dbReference type="EMBL" id="VTOX01000003">
    <property type="protein sequence ID" value="NKE66175.1"/>
    <property type="molecule type" value="Genomic_DNA"/>
</dbReference>